<dbReference type="OrthoDB" id="678780at2"/>
<accession>A0A1H4HGZ1</accession>
<dbReference type="STRING" id="425514.SAMN05443550_11850"/>
<evidence type="ECO:0000313" key="2">
    <source>
        <dbReference type="Proteomes" id="UP000198850"/>
    </source>
</evidence>
<name>A0A1H4HGZ1_9SPHI</name>
<protein>
    <submittedName>
        <fullName evidence="1">Uncharacterized protein</fullName>
    </submittedName>
</protein>
<organism evidence="1 2">
    <name type="scientific">Pedobacter hartonius</name>
    <dbReference type="NCBI Taxonomy" id="425514"/>
    <lineage>
        <taxon>Bacteria</taxon>
        <taxon>Pseudomonadati</taxon>
        <taxon>Bacteroidota</taxon>
        <taxon>Sphingobacteriia</taxon>
        <taxon>Sphingobacteriales</taxon>
        <taxon>Sphingobacteriaceae</taxon>
        <taxon>Pedobacter</taxon>
    </lineage>
</organism>
<keyword evidence="2" id="KW-1185">Reference proteome</keyword>
<dbReference type="AlphaFoldDB" id="A0A1H4HGZ1"/>
<gene>
    <name evidence="1" type="ORF">SAMN05443550_11850</name>
</gene>
<dbReference type="Proteomes" id="UP000198850">
    <property type="component" value="Unassembled WGS sequence"/>
</dbReference>
<reference evidence="1 2" key="1">
    <citation type="submission" date="2016-10" db="EMBL/GenBank/DDBJ databases">
        <authorList>
            <person name="de Groot N.N."/>
        </authorList>
    </citation>
    <scope>NUCLEOTIDE SEQUENCE [LARGE SCALE GENOMIC DNA]</scope>
    <source>
        <strain evidence="1 2">DSM 19033</strain>
    </source>
</reference>
<sequence>MENERSNPYTQFNVGILENWKANGVKYIKLVELETDLPVKFFELIPDSEIPDAEETIYPIESDDITELLEPLAKVKFLVHDIYLDEEF</sequence>
<dbReference type="RefSeq" id="WP_090560017.1">
    <property type="nucleotide sequence ID" value="NZ_FNRA01000018.1"/>
</dbReference>
<dbReference type="EMBL" id="FNRA01000018">
    <property type="protein sequence ID" value="SEB21129.1"/>
    <property type="molecule type" value="Genomic_DNA"/>
</dbReference>
<evidence type="ECO:0000313" key="1">
    <source>
        <dbReference type="EMBL" id="SEB21129.1"/>
    </source>
</evidence>
<proteinExistence type="predicted"/>